<dbReference type="PANTHER" id="PTHR44757:SF2">
    <property type="entry name" value="BIOFILM ARCHITECTURE MAINTENANCE PROTEIN MBAA"/>
    <property type="match status" value="1"/>
</dbReference>
<evidence type="ECO:0000259" key="1">
    <source>
        <dbReference type="PROSITE" id="PS50113"/>
    </source>
</evidence>
<feature type="domain" description="PAC" evidence="1">
    <location>
        <begin position="121"/>
        <end position="181"/>
    </location>
</feature>
<gene>
    <name evidence="4" type="ordered locus">Acry_3252</name>
</gene>
<dbReference type="AlphaFoldDB" id="A5FTD7"/>
<keyword evidence="5" id="KW-1185">Reference proteome</keyword>
<dbReference type="Gene3D" id="3.20.20.450">
    <property type="entry name" value="EAL domain"/>
    <property type="match status" value="1"/>
</dbReference>
<dbReference type="EMBL" id="CP000689">
    <property type="protein sequence ID" value="ABQ28869.1"/>
    <property type="molecule type" value="Genomic_DNA"/>
</dbReference>
<dbReference type="KEGG" id="acr:Acry_3252"/>
<dbReference type="Pfam" id="PF00990">
    <property type="entry name" value="GGDEF"/>
    <property type="match status" value="1"/>
</dbReference>
<dbReference type="Proteomes" id="UP000000245">
    <property type="component" value="Plasmid pACRY01"/>
</dbReference>
<reference evidence="4 5" key="1">
    <citation type="submission" date="2007-05" db="EMBL/GenBank/DDBJ databases">
        <title>Complete sequence of plasmid1 pACRY01 of Acidiphilium cryptum JF-5.</title>
        <authorList>
            <consortium name="US DOE Joint Genome Institute"/>
            <person name="Copeland A."/>
            <person name="Lucas S."/>
            <person name="Lapidus A."/>
            <person name="Barry K."/>
            <person name="Detter J.C."/>
            <person name="Glavina del Rio T."/>
            <person name="Hammon N."/>
            <person name="Israni S."/>
            <person name="Dalin E."/>
            <person name="Tice H."/>
            <person name="Pitluck S."/>
            <person name="Sims D."/>
            <person name="Brettin T."/>
            <person name="Bruce D."/>
            <person name="Han C."/>
            <person name="Schmutz J."/>
            <person name="Larimer F."/>
            <person name="Land M."/>
            <person name="Hauser L."/>
            <person name="Kyrpides N."/>
            <person name="Kim E."/>
            <person name="Magnuson T."/>
            <person name="Richardson P."/>
        </authorList>
    </citation>
    <scope>NUCLEOTIDE SEQUENCE [LARGE SCALE GENOMIC DNA]</scope>
    <source>
        <strain evidence="5">JF-5</strain>
        <plasmid evidence="5">Plasmid pACRY01</plasmid>
    </source>
</reference>
<protein>
    <submittedName>
        <fullName evidence="4">Diguanylate cyclase/phosphodiesterase</fullName>
    </submittedName>
</protein>
<name>A5FTD7_ACICJ</name>
<evidence type="ECO:0000259" key="2">
    <source>
        <dbReference type="PROSITE" id="PS50883"/>
    </source>
</evidence>
<evidence type="ECO:0000313" key="5">
    <source>
        <dbReference type="Proteomes" id="UP000000245"/>
    </source>
</evidence>
<dbReference type="InterPro" id="IPR043128">
    <property type="entry name" value="Rev_trsase/Diguanyl_cyclase"/>
</dbReference>
<organism evidence="4 5">
    <name type="scientific">Acidiphilium cryptum (strain JF-5)</name>
    <dbReference type="NCBI Taxonomy" id="349163"/>
    <lineage>
        <taxon>Bacteria</taxon>
        <taxon>Pseudomonadati</taxon>
        <taxon>Pseudomonadota</taxon>
        <taxon>Alphaproteobacteria</taxon>
        <taxon>Acetobacterales</taxon>
        <taxon>Acidocellaceae</taxon>
        <taxon>Acidiphilium</taxon>
    </lineage>
</organism>
<evidence type="ECO:0000259" key="3">
    <source>
        <dbReference type="PROSITE" id="PS50887"/>
    </source>
</evidence>
<feature type="domain" description="EAL" evidence="2">
    <location>
        <begin position="356"/>
        <end position="605"/>
    </location>
</feature>
<dbReference type="Gene3D" id="3.30.70.270">
    <property type="match status" value="1"/>
</dbReference>
<dbReference type="PROSITE" id="PS50113">
    <property type="entry name" value="PAC"/>
    <property type="match status" value="1"/>
</dbReference>
<dbReference type="Gene3D" id="3.30.450.20">
    <property type="entry name" value="PAS domain"/>
    <property type="match status" value="1"/>
</dbReference>
<feature type="domain" description="GGDEF" evidence="3">
    <location>
        <begin position="213"/>
        <end position="347"/>
    </location>
</feature>
<dbReference type="HOGENOM" id="CLU_000445_70_50_5"/>
<accession>A5FTD7</accession>
<dbReference type="PROSITE" id="PS50887">
    <property type="entry name" value="GGDEF"/>
    <property type="match status" value="1"/>
</dbReference>
<dbReference type="SUPFAM" id="SSF55073">
    <property type="entry name" value="Nucleotide cyclase"/>
    <property type="match status" value="1"/>
</dbReference>
<dbReference type="InterPro" id="IPR035919">
    <property type="entry name" value="EAL_sf"/>
</dbReference>
<evidence type="ECO:0000313" key="4">
    <source>
        <dbReference type="EMBL" id="ABQ28869.1"/>
    </source>
</evidence>
<dbReference type="InterPro" id="IPR029787">
    <property type="entry name" value="Nucleotide_cyclase"/>
</dbReference>
<dbReference type="InterPro" id="IPR000160">
    <property type="entry name" value="GGDEF_dom"/>
</dbReference>
<dbReference type="PANTHER" id="PTHR44757">
    <property type="entry name" value="DIGUANYLATE CYCLASE DGCP"/>
    <property type="match status" value="1"/>
</dbReference>
<dbReference type="SMART" id="SM00052">
    <property type="entry name" value="EAL"/>
    <property type="match status" value="1"/>
</dbReference>
<dbReference type="Pfam" id="PF00563">
    <property type="entry name" value="EAL"/>
    <property type="match status" value="1"/>
</dbReference>
<dbReference type="InterPro" id="IPR052155">
    <property type="entry name" value="Biofilm_reg_signaling"/>
</dbReference>
<dbReference type="CDD" id="cd01949">
    <property type="entry name" value="GGDEF"/>
    <property type="match status" value="1"/>
</dbReference>
<sequence length="620" mass="66451">MDQAETLDRAAVEALCEAMCGVVSGDLSVRLRTASADLTVQKLSLLANFMLETAQRAVERSLAYAGALDNVQRIARLSAWQLVLPDQEVVPVGTAAGLPDAAAAPLQGTAWFLDRVGPGCRAAMAALFQGDGGTLEWLAADGEAWFRTEVAALRDEGRLAGYLVITQDISERRRATERIRYLAEHDPLTGLANRRRLHEQLEGELEAGRRQGTKFAVHVIDVDRFKTVNDLFGHAAGDRLLVDLATCLRQEARESDMIARIGGDEFVVLQVGIGDARDAGALAGRLVGAVSARLAEPGARALAATVSIGIALAPDDGTTAEALLSHADMALYQVKSTGRNGFAFFNTEINEAQLARRRMEAELRGACERGEMAVHYQPLFEIASDRVVGFEALVRWRRDGEDVSPAVFIPIAEESGSIIEIGRFVLREACREAAGWPVKLRVAVNISALQIQDGGLPDLVATVLEETGLEAGRLELEVTESLLLANAEAATEVLARIRALGVTISLDDFGTGYSSLATLRMFPFDKIKLDRSFVNDLGRLGEAEAIVMAVLGLGRALDVSVVAEGVETEEQAAMLRAAGCSLLQGYLIGRPAPIARFSAEVGRDVTSRMTKTPIPADSPG</sequence>
<dbReference type="CDD" id="cd01948">
    <property type="entry name" value="EAL"/>
    <property type="match status" value="1"/>
</dbReference>
<dbReference type="InterPro" id="IPR035965">
    <property type="entry name" value="PAS-like_dom_sf"/>
</dbReference>
<dbReference type="SMART" id="SM00267">
    <property type="entry name" value="GGDEF"/>
    <property type="match status" value="1"/>
</dbReference>
<dbReference type="FunFam" id="3.30.70.270:FF:000001">
    <property type="entry name" value="Diguanylate cyclase domain protein"/>
    <property type="match status" value="1"/>
</dbReference>
<dbReference type="InterPro" id="IPR000700">
    <property type="entry name" value="PAS-assoc_C"/>
</dbReference>
<proteinExistence type="predicted"/>
<dbReference type="PROSITE" id="PS50883">
    <property type="entry name" value="EAL"/>
    <property type="match status" value="1"/>
</dbReference>
<geneLocation type="plasmid" evidence="4 5">
    <name>pACRY01</name>
</geneLocation>
<dbReference type="InterPro" id="IPR001633">
    <property type="entry name" value="EAL_dom"/>
</dbReference>
<dbReference type="SUPFAM" id="SSF141868">
    <property type="entry name" value="EAL domain-like"/>
    <property type="match status" value="1"/>
</dbReference>
<dbReference type="RefSeq" id="WP_011930455.1">
    <property type="nucleotide sequence ID" value="NC_009467.1"/>
</dbReference>
<keyword evidence="4" id="KW-0614">Plasmid</keyword>
<dbReference type="NCBIfam" id="TIGR00254">
    <property type="entry name" value="GGDEF"/>
    <property type="match status" value="1"/>
</dbReference>
<dbReference type="GO" id="GO:0003824">
    <property type="term" value="F:catalytic activity"/>
    <property type="evidence" value="ECO:0007669"/>
    <property type="project" value="UniProtKB-ARBA"/>
</dbReference>
<dbReference type="SUPFAM" id="SSF55785">
    <property type="entry name" value="PYP-like sensor domain (PAS domain)"/>
    <property type="match status" value="1"/>
</dbReference>